<evidence type="ECO:0000313" key="1">
    <source>
        <dbReference type="EMBL" id="GMA21676.1"/>
    </source>
</evidence>
<organism evidence="1 2">
    <name type="scientific">Arsenicicoccus piscis</name>
    <dbReference type="NCBI Taxonomy" id="673954"/>
    <lineage>
        <taxon>Bacteria</taxon>
        <taxon>Bacillati</taxon>
        <taxon>Actinomycetota</taxon>
        <taxon>Actinomycetes</taxon>
        <taxon>Micrococcales</taxon>
        <taxon>Intrasporangiaceae</taxon>
        <taxon>Arsenicicoccus</taxon>
    </lineage>
</organism>
<dbReference type="Proteomes" id="UP001157109">
    <property type="component" value="Unassembled WGS sequence"/>
</dbReference>
<protein>
    <submittedName>
        <fullName evidence="1">Uncharacterized protein</fullName>
    </submittedName>
</protein>
<keyword evidence="2" id="KW-1185">Reference proteome</keyword>
<accession>A0ABQ6HUF2</accession>
<reference evidence="2" key="1">
    <citation type="journal article" date="2019" name="Int. J. Syst. Evol. Microbiol.">
        <title>The Global Catalogue of Microorganisms (GCM) 10K type strain sequencing project: providing services to taxonomists for standard genome sequencing and annotation.</title>
        <authorList>
            <consortium name="The Broad Institute Genomics Platform"/>
            <consortium name="The Broad Institute Genome Sequencing Center for Infectious Disease"/>
            <person name="Wu L."/>
            <person name="Ma J."/>
        </authorList>
    </citation>
    <scope>NUCLEOTIDE SEQUENCE [LARGE SCALE GENOMIC DNA]</scope>
    <source>
        <strain evidence="2">NBRC 105830</strain>
    </source>
</reference>
<gene>
    <name evidence="1" type="ORF">GCM10025862_36970</name>
</gene>
<comment type="caution">
    <text evidence="1">The sequence shown here is derived from an EMBL/GenBank/DDBJ whole genome shotgun (WGS) entry which is preliminary data.</text>
</comment>
<proteinExistence type="predicted"/>
<name>A0ABQ6HUF2_9MICO</name>
<evidence type="ECO:0000313" key="2">
    <source>
        <dbReference type="Proteomes" id="UP001157109"/>
    </source>
</evidence>
<sequence>MHRGLSVPVSTITRMTGTQGVRPTKRCLDDLGISPPALDEPLHRLEADPIPAAQSFPEVYDAGGLSRIVSIKDRVWFKLKTGRWRGAVTRLTDRDLAEQPCSCEPRADSQAHLTLLAANRWWLGAVGRREDGSGDDFYANLVTICTSTWSPATPDRIDSRRLLPQTWDHRRLQAEQTFAQVRIFENVMVEAAARSLRCGKVATAQFSRFSMGVVIRADGPEQFVAFIAEGVYDPKVLAVMMASLPGVDPGDWAPEPGGIADLQPGLGQVVWSAPLSTEAAAHILAMTPSADEDV</sequence>
<dbReference type="EMBL" id="BSUJ01000001">
    <property type="protein sequence ID" value="GMA21676.1"/>
    <property type="molecule type" value="Genomic_DNA"/>
</dbReference>